<dbReference type="Gene3D" id="1.20.120.1870">
    <property type="entry name" value="Fic/DOC protein, Fido domain"/>
    <property type="match status" value="1"/>
</dbReference>
<dbReference type="InterPro" id="IPR006440">
    <property type="entry name" value="Doc"/>
</dbReference>
<sequence length="124" mass="14495">MYYFDLRCAIDFHDDIIREIGGLEGYNKTQIGYLNSALDQIQNDDYYPTFLDKMAHIIFSCVKFHPFLDGNKRTAIYLGCHFAKINGLDCPNRYYTEMEDVVIKIAENYISKDDLKDILFVILT</sequence>
<dbReference type="Pfam" id="PF02661">
    <property type="entry name" value="Fic"/>
    <property type="match status" value="1"/>
</dbReference>
<dbReference type="PROSITE" id="PS51459">
    <property type="entry name" value="FIDO"/>
    <property type="match status" value="1"/>
</dbReference>
<gene>
    <name evidence="2" type="ORF">CLAN_1597</name>
</gene>
<dbReference type="GeneID" id="46922058"/>
<dbReference type="InterPro" id="IPR003812">
    <property type="entry name" value="Fido"/>
</dbReference>
<dbReference type="EMBL" id="CP015578">
    <property type="protein sequence ID" value="ARQ98305.1"/>
    <property type="molecule type" value="Genomic_DNA"/>
</dbReference>
<dbReference type="RefSeq" id="WP_096013724.1">
    <property type="nucleotide sequence ID" value="NZ_CP015578.1"/>
</dbReference>
<feature type="domain" description="Fido" evidence="1">
    <location>
        <begin position="4"/>
        <end position="124"/>
    </location>
</feature>
<proteinExistence type="predicted"/>
<evidence type="ECO:0000313" key="3">
    <source>
        <dbReference type="Proteomes" id="UP000202031"/>
    </source>
</evidence>
<dbReference type="PANTHER" id="PTHR39426">
    <property type="entry name" value="HOMOLOGY TO DEATH-ON-CURING PROTEIN OF PHAGE P1"/>
    <property type="match status" value="1"/>
</dbReference>
<dbReference type="AlphaFoldDB" id="A0A1X9SQ41"/>
<dbReference type="NCBIfam" id="TIGR01550">
    <property type="entry name" value="DOC_P1"/>
    <property type="match status" value="1"/>
</dbReference>
<dbReference type="InterPro" id="IPR053737">
    <property type="entry name" value="Type_II_TA_Toxin"/>
</dbReference>
<dbReference type="KEGG" id="clx:CLAN_1597"/>
<name>A0A1X9SQ41_9BACT</name>
<dbReference type="Proteomes" id="UP000202031">
    <property type="component" value="Chromosome"/>
</dbReference>
<dbReference type="InterPro" id="IPR036597">
    <property type="entry name" value="Fido-like_dom_sf"/>
</dbReference>
<organism evidence="2 3">
    <name type="scientific">Campylobacter lanienae NCTC 13004</name>
    <dbReference type="NCBI Taxonomy" id="1031753"/>
    <lineage>
        <taxon>Bacteria</taxon>
        <taxon>Pseudomonadati</taxon>
        <taxon>Campylobacterota</taxon>
        <taxon>Epsilonproteobacteria</taxon>
        <taxon>Campylobacterales</taxon>
        <taxon>Campylobacteraceae</taxon>
        <taxon>Campylobacter</taxon>
    </lineage>
</organism>
<dbReference type="SUPFAM" id="SSF140931">
    <property type="entry name" value="Fic-like"/>
    <property type="match status" value="1"/>
</dbReference>
<reference evidence="3" key="2">
    <citation type="journal article" date="2017" name="Genome Biol. Evol.">
        <title>Comparative genomic analysis identifies a Campylobacter clade deficient in selenium metabolism.</title>
        <authorList>
            <person name="Miller W.G."/>
            <person name="Yee E."/>
            <person name="Lopes B.S."/>
            <person name="Chapman M.H."/>
            <person name="Huynh S."/>
            <person name="Bono J.L."/>
            <person name="Parker C.T."/>
            <person name="Strachan N.J.C."/>
            <person name="Forbes K.J."/>
        </authorList>
    </citation>
    <scope>NUCLEOTIDE SEQUENCE [LARGE SCALE GENOMIC DNA]</scope>
    <source>
        <strain evidence="3">NCTC 13004</strain>
    </source>
</reference>
<evidence type="ECO:0000259" key="1">
    <source>
        <dbReference type="PROSITE" id="PS51459"/>
    </source>
</evidence>
<dbReference type="GO" id="GO:0016301">
    <property type="term" value="F:kinase activity"/>
    <property type="evidence" value="ECO:0007669"/>
    <property type="project" value="InterPro"/>
</dbReference>
<evidence type="ECO:0000313" key="2">
    <source>
        <dbReference type="EMBL" id="ARQ98305.1"/>
    </source>
</evidence>
<accession>A0A1X9SQ41</accession>
<dbReference type="PANTHER" id="PTHR39426:SF1">
    <property type="entry name" value="HOMOLOGY TO DEATH-ON-CURING PROTEIN OF PHAGE P1"/>
    <property type="match status" value="1"/>
</dbReference>
<protein>
    <submittedName>
        <fullName evidence="2">Fic/DOC family protein</fullName>
    </submittedName>
</protein>
<reference evidence="3" key="1">
    <citation type="journal article" date="2017" name="Genome Biol. Evol.">
        <title>Comparative Genomic Analysis Identifies a Campylobacter Clade Deficient in Selenium Metabolism.</title>
        <authorList>
            <person name="Miller W.G."/>
            <person name="Yee E."/>
            <person name="Lopes B.S."/>
            <person name="Chapman M.H."/>
            <person name="Huynh S."/>
            <person name="Bono J.L."/>
            <person name="Parker C.T."/>
            <person name="Strachan N.J.C."/>
            <person name="Forbes K.J."/>
        </authorList>
    </citation>
    <scope>NUCLEOTIDE SEQUENCE [LARGE SCALE GENOMIC DNA]</scope>
    <source>
        <strain evidence="3">NCTC 13004</strain>
    </source>
</reference>